<comment type="caution">
    <text evidence="1">The sequence shown here is derived from an EMBL/GenBank/DDBJ whole genome shotgun (WGS) entry which is preliminary data.</text>
</comment>
<proteinExistence type="predicted"/>
<organism evidence="1 2">
    <name type="scientific">Trichothecium roseum</name>
    <dbReference type="NCBI Taxonomy" id="47278"/>
    <lineage>
        <taxon>Eukaryota</taxon>
        <taxon>Fungi</taxon>
        <taxon>Dikarya</taxon>
        <taxon>Ascomycota</taxon>
        <taxon>Pezizomycotina</taxon>
        <taxon>Sordariomycetes</taxon>
        <taxon>Hypocreomycetidae</taxon>
        <taxon>Hypocreales</taxon>
        <taxon>Hypocreales incertae sedis</taxon>
        <taxon>Trichothecium</taxon>
    </lineage>
</organism>
<reference evidence="1" key="1">
    <citation type="submission" date="2022-10" db="EMBL/GenBank/DDBJ databases">
        <title>Complete Genome of Trichothecium roseum strain YXFP-22015, a Plant Pathogen Isolated from Citrus.</title>
        <authorList>
            <person name="Wang Y."/>
            <person name="Zhu L."/>
        </authorList>
    </citation>
    <scope>NUCLEOTIDE SEQUENCE</scope>
    <source>
        <strain evidence="1">YXFP-22015</strain>
    </source>
</reference>
<evidence type="ECO:0000313" key="2">
    <source>
        <dbReference type="Proteomes" id="UP001163324"/>
    </source>
</evidence>
<keyword evidence="2" id="KW-1185">Reference proteome</keyword>
<evidence type="ECO:0000313" key="1">
    <source>
        <dbReference type="EMBL" id="KAI9902509.1"/>
    </source>
</evidence>
<dbReference type="Proteomes" id="UP001163324">
    <property type="component" value="Chromosome 2"/>
</dbReference>
<name>A0ACC0V890_9HYPO</name>
<protein>
    <submittedName>
        <fullName evidence="1">Uncharacterized protein</fullName>
    </submittedName>
</protein>
<accession>A0ACC0V890</accession>
<dbReference type="EMBL" id="CM047941">
    <property type="protein sequence ID" value="KAI9902509.1"/>
    <property type="molecule type" value="Genomic_DNA"/>
</dbReference>
<sequence>MSNSIPPDLRVLCRKLSTIPPQQLPHSLPCLVNHVLRCKGPLSAPQEQKLKGDSPEVAQLVHKLKASVASLLKSRTKEARFTAVALVKAMVDVGGWEVLRSSFTWVQDLLSIVQKSDPLPAKELAIVTLARIYVLLHPYQTLVREIATPTIPTFARACMNLVKASSTPVGVIETVCDAFSVLIPLYPPTFRPFTSETHNALKSYLAPTGSDLITVPASLVRAARRTNILQHYVAAKSGGSEEWAKLVDGLVTNLHTTADQVFRAVNESWEPSAGITKAQVDLDSEPQGLGDLLPPWHSLEAGAQRLIGLLGYIADCLRYTTKSAVTVPLNKIIEVVARVCLIARLSPKTQTWEQALQTNAAIGREEKEELWSSMPDIHIAALHLVQTLLGQLDKDMLPLAQESLDHLVRVFKSNMSNPVMRSTGYATLNDILSMCGSTLSKQAVGMLDPLIGACCRDLQEHAGHLKPVSKPPPADTKKNGLTANADLFLQQPQKDADAQPVALSPEHRSAASALLATILSSLPQQHLKPSLRSLLDQTAILAGDRDAMLASVLNPYRDQRGRIYPSILPHLTQQFPEDRGLEILRTNLRRDGVKTADDEVASVADAQELDDADEEMGEDAEEEEQEEEVEDRAEEPAAQRSAKLPEAKAMDIDVPSRPNPFESTKGNNSSDPAMNAFGNIQPRAASPPKRKHEGADPAPPKRQDVKAPSGPAGPAGADDSDDSDESVHLNMELEDDDEEDGEDED</sequence>
<gene>
    <name evidence="1" type="ORF">N3K66_001861</name>
</gene>